<reference evidence="2 3" key="1">
    <citation type="journal article" date="2021" name="Int. J. Syst. Evol. Microbiol.">
        <title>Reticulibacter mediterranei gen. nov., sp. nov., within the new family Reticulibacteraceae fam. nov., and Ktedonospora formicarum gen. nov., sp. nov., Ktedonobacter robiniae sp. nov., Dictyobacter formicarum sp. nov. and Dictyobacter arantiisoli sp. nov., belonging to the class Ktedonobacteria.</title>
        <authorList>
            <person name="Yabe S."/>
            <person name="Zheng Y."/>
            <person name="Wang C.M."/>
            <person name="Sakai Y."/>
            <person name="Abe K."/>
            <person name="Yokota A."/>
            <person name="Donadio S."/>
            <person name="Cavaletti L."/>
            <person name="Monciardini P."/>
        </authorList>
    </citation>
    <scope>NUCLEOTIDE SEQUENCE [LARGE SCALE GENOMIC DNA]</scope>
    <source>
        <strain evidence="2 3">SOSP1-30</strain>
    </source>
</reference>
<dbReference type="Proteomes" id="UP000654345">
    <property type="component" value="Unassembled WGS sequence"/>
</dbReference>
<dbReference type="Gene3D" id="3.90.1200.10">
    <property type="match status" value="1"/>
</dbReference>
<feature type="domain" description="Aminoglycoside phosphotransferase" evidence="1">
    <location>
        <begin position="80"/>
        <end position="269"/>
    </location>
</feature>
<proteinExistence type="predicted"/>
<dbReference type="SUPFAM" id="SSF56112">
    <property type="entry name" value="Protein kinase-like (PK-like)"/>
    <property type="match status" value="1"/>
</dbReference>
<name>A0ABQ3V5K3_9CHLR</name>
<keyword evidence="3" id="KW-1185">Reference proteome</keyword>
<dbReference type="InterPro" id="IPR011009">
    <property type="entry name" value="Kinase-like_dom_sf"/>
</dbReference>
<sequence length="349" mass="39922">MNEVAFFQTAITRIYGRSPLALTALCKHNPEGKQLYRVDFTTGPSWVMRAYHEEHSLTDAFHFISGSQSLLEWLQGTAHTLSSATNQGYPAPTIISPLTGELIGNHQKWHMFMTTFVEGDARDTSPEKMAALGAALGHLHTLSLPEQSSMDSKFALSWWSRTRLQEGSHRLRSAAPYVPQEMQALYNACQHTFDYFQRDSLLPQTLIHGDCWTENGVQTQEGLATLIDWECAGLGLPILDFGSLLLHCHFDQRDKLEHQAYPQYQPDPQRITAVVQGYSRWRRLSTYEHKALLEAVRFSVAWRLAWFFSLLAKDTTNEWVQGVLRRWQRWYAISEDIARLGHKNIGQTN</sequence>
<evidence type="ECO:0000259" key="1">
    <source>
        <dbReference type="Pfam" id="PF01636"/>
    </source>
</evidence>
<dbReference type="EMBL" id="BNJG01000004">
    <property type="protein sequence ID" value="GHO60159.1"/>
    <property type="molecule type" value="Genomic_DNA"/>
</dbReference>
<organism evidence="2 3">
    <name type="scientific">Ktedonobacter robiniae</name>
    <dbReference type="NCBI Taxonomy" id="2778365"/>
    <lineage>
        <taxon>Bacteria</taxon>
        <taxon>Bacillati</taxon>
        <taxon>Chloroflexota</taxon>
        <taxon>Ktedonobacteria</taxon>
        <taxon>Ktedonobacterales</taxon>
        <taxon>Ktedonobacteraceae</taxon>
        <taxon>Ktedonobacter</taxon>
    </lineage>
</organism>
<protein>
    <recommendedName>
        <fullName evidence="1">Aminoglycoside phosphotransferase domain-containing protein</fullName>
    </recommendedName>
</protein>
<evidence type="ECO:0000313" key="2">
    <source>
        <dbReference type="EMBL" id="GHO60159.1"/>
    </source>
</evidence>
<dbReference type="InterPro" id="IPR002575">
    <property type="entry name" value="Aminoglycoside_PTrfase"/>
</dbReference>
<comment type="caution">
    <text evidence="2">The sequence shown here is derived from an EMBL/GenBank/DDBJ whole genome shotgun (WGS) entry which is preliminary data.</text>
</comment>
<dbReference type="Pfam" id="PF01636">
    <property type="entry name" value="APH"/>
    <property type="match status" value="1"/>
</dbReference>
<evidence type="ECO:0000313" key="3">
    <source>
        <dbReference type="Proteomes" id="UP000654345"/>
    </source>
</evidence>
<accession>A0ABQ3V5K3</accession>
<dbReference type="RefSeq" id="WP_201376326.1">
    <property type="nucleotide sequence ID" value="NZ_BNJG01000004.1"/>
</dbReference>
<gene>
    <name evidence="2" type="ORF">KSB_86340</name>
</gene>